<dbReference type="Proteomes" id="UP000241426">
    <property type="component" value="Unassembled WGS sequence"/>
</dbReference>
<name>A0A0B7JEM4_9GAMM</name>
<evidence type="ECO:0000313" key="1">
    <source>
        <dbReference type="EMBL" id="PSU93868.1"/>
    </source>
</evidence>
<comment type="caution">
    <text evidence="1">The sequence shown here is derived from an EMBL/GenBank/DDBJ whole genome shotgun (WGS) entry which is preliminary data.</text>
</comment>
<accession>A0A2T3KD26</accession>
<protein>
    <submittedName>
        <fullName evidence="1">Uncharacterized protein</fullName>
    </submittedName>
</protein>
<reference evidence="1 2" key="1">
    <citation type="submission" date="2018-01" db="EMBL/GenBank/DDBJ databases">
        <title>Whole genome sequencing of Histamine producing bacteria.</title>
        <authorList>
            <person name="Butler K."/>
        </authorList>
    </citation>
    <scope>NUCLEOTIDE SEQUENCE [LARGE SCALE GENOMIC DNA]</scope>
    <source>
        <strain evidence="1 2">FS-7.2</strain>
    </source>
</reference>
<dbReference type="EMBL" id="PYNF01000026">
    <property type="protein sequence ID" value="PSU93868.1"/>
    <property type="molecule type" value="Genomic_DNA"/>
</dbReference>
<dbReference type="AlphaFoldDB" id="A0A0B7JEM4"/>
<organism evidence="1 2">
    <name type="scientific">Photobacterium kishitanii</name>
    <dbReference type="NCBI Taxonomy" id="318456"/>
    <lineage>
        <taxon>Bacteria</taxon>
        <taxon>Pseudomonadati</taxon>
        <taxon>Pseudomonadota</taxon>
        <taxon>Gammaproteobacteria</taxon>
        <taxon>Vibrionales</taxon>
        <taxon>Vibrionaceae</taxon>
        <taxon>Photobacterium</taxon>
    </lineage>
</organism>
<gene>
    <name evidence="1" type="ORF">C9J27_20415</name>
</gene>
<sequence length="172" mass="18568">MNASNSLVYAAWMLSKLNEMFNPNQIGILMKAALKTFALASLLTSFTVSASTGWIITNNGVIGSPQVKQGGVTAVSSFEKGDGGLVFSVIMVTDNSADDVGIKMIEVDSPIMVNGKKIVMQAQLQGQMKSYNPKTKAGTQYILNEFKTKDGVTIENLTYSTVGFNKVFHELK</sequence>
<proteinExistence type="predicted"/>
<accession>A0A0B7JEM4</accession>
<evidence type="ECO:0000313" key="2">
    <source>
        <dbReference type="Proteomes" id="UP000241426"/>
    </source>
</evidence>